<dbReference type="SUPFAM" id="SSF54786">
    <property type="entry name" value="YcfA/nrd intein domain"/>
    <property type="match status" value="1"/>
</dbReference>
<gene>
    <name evidence="9" type="ORF">FAM23169_01130</name>
    <name evidence="8" type="ORF">GKC44_01620</name>
</gene>
<keyword evidence="4" id="KW-0255">Endonuclease</keyword>
<protein>
    <submittedName>
        <fullName evidence="8">Addiction module toxin, HicA family</fullName>
    </submittedName>
    <submittedName>
        <fullName evidence="9">YcfA-like protein</fullName>
    </submittedName>
</protein>
<keyword evidence="3" id="KW-0540">Nuclease</keyword>
<evidence type="ECO:0000313" key="9">
    <source>
        <dbReference type="EMBL" id="ORN30115.1"/>
    </source>
</evidence>
<dbReference type="EMBL" id="WKKY01000011">
    <property type="protein sequence ID" value="MSE19978.1"/>
    <property type="molecule type" value="Genomic_DNA"/>
</dbReference>
<evidence type="ECO:0000256" key="1">
    <source>
        <dbReference type="ARBA" id="ARBA00006620"/>
    </source>
</evidence>
<dbReference type="Pfam" id="PF07927">
    <property type="entry name" value="HicA_toxin"/>
    <property type="match status" value="1"/>
</dbReference>
<reference evidence="9 10" key="1">
    <citation type="journal article" date="2017" name="Front. Microbiol.">
        <title>The Histidine Decarboxylase Gene Cluster of Lactobacillus parabuchneri Was Gained by Horizontal Gene Transfer and Is Mobile within the Species.</title>
        <authorList>
            <person name="Wuthrich D."/>
            <person name="Berthoud H."/>
            <person name="Wechsler D."/>
            <person name="Eugster E."/>
            <person name="Irmler S."/>
            <person name="Bruggmann R."/>
        </authorList>
    </citation>
    <scope>NUCLEOTIDE SEQUENCE [LARGE SCALE GENOMIC DNA]</scope>
    <source>
        <strain evidence="9 10">FAM23169</strain>
    </source>
</reference>
<evidence type="ECO:0000313" key="11">
    <source>
        <dbReference type="Proteomes" id="UP000491237"/>
    </source>
</evidence>
<evidence type="ECO:0000256" key="5">
    <source>
        <dbReference type="ARBA" id="ARBA00022801"/>
    </source>
</evidence>
<dbReference type="RefSeq" id="WP_057909877.1">
    <property type="nucleotide sequence ID" value="NZ_CP018796.1"/>
</dbReference>
<keyword evidence="5" id="KW-0378">Hydrolase</keyword>
<dbReference type="InterPro" id="IPR012933">
    <property type="entry name" value="HicA_mRNA_interferase"/>
</dbReference>
<dbReference type="Gene3D" id="3.30.920.30">
    <property type="entry name" value="Hypothetical protein"/>
    <property type="match status" value="1"/>
</dbReference>
<evidence type="ECO:0000256" key="2">
    <source>
        <dbReference type="ARBA" id="ARBA00022649"/>
    </source>
</evidence>
<keyword evidence="10" id="KW-1185">Reference proteome</keyword>
<name>A0A1X1FFU1_9LACO</name>
<reference evidence="8 11" key="2">
    <citation type="submission" date="2019-11" db="EMBL/GenBank/DDBJ databases">
        <title>Draft Genome Sequence of Plant Growth-Promoting Rhizosphere-Associated Bacteria.</title>
        <authorList>
            <person name="Vasilyev I.Y."/>
            <person name="Radchenko V."/>
            <person name="Ilnitskaya E.V."/>
        </authorList>
    </citation>
    <scope>NUCLEOTIDE SEQUENCE [LARGE SCALE GENOMIC DNA]</scope>
    <source>
        <strain evidence="8 11">VRA_07sq_f</strain>
    </source>
</reference>
<evidence type="ECO:0000313" key="8">
    <source>
        <dbReference type="EMBL" id="MSE19978.1"/>
    </source>
</evidence>
<dbReference type="KEGG" id="lpar:FAM21731_01177"/>
<dbReference type="InterPro" id="IPR038570">
    <property type="entry name" value="HicA_sf"/>
</dbReference>
<dbReference type="EMBL" id="MSBD01000024">
    <property type="protein sequence ID" value="ORN30115.1"/>
    <property type="molecule type" value="Genomic_DNA"/>
</dbReference>
<dbReference type="OrthoDB" id="286048at2"/>
<evidence type="ECO:0000256" key="3">
    <source>
        <dbReference type="ARBA" id="ARBA00022722"/>
    </source>
</evidence>
<comment type="similarity">
    <text evidence="1">Belongs to the HicA mRNA interferase family.</text>
</comment>
<proteinExistence type="inferred from homology"/>
<dbReference type="STRING" id="152331.FAM21731_01177"/>
<dbReference type="GO" id="GO:0016787">
    <property type="term" value="F:hydrolase activity"/>
    <property type="evidence" value="ECO:0007669"/>
    <property type="project" value="UniProtKB-KW"/>
</dbReference>
<dbReference type="GO" id="GO:0004519">
    <property type="term" value="F:endonuclease activity"/>
    <property type="evidence" value="ECO:0007669"/>
    <property type="project" value="UniProtKB-KW"/>
</dbReference>
<dbReference type="Proteomes" id="UP000193009">
    <property type="component" value="Unassembled WGS sequence"/>
</dbReference>
<comment type="caution">
    <text evidence="9">The sequence shown here is derived from an EMBL/GenBank/DDBJ whole genome shotgun (WGS) entry which is preliminary data.</text>
</comment>
<evidence type="ECO:0000256" key="6">
    <source>
        <dbReference type="ARBA" id="ARBA00022884"/>
    </source>
</evidence>
<keyword evidence="6" id="KW-0694">RNA-binding</keyword>
<sequence>MPMTPKEMIELLRQNGFVRKRQRKSSHLIMFNPQTKITVPVPMHAKELKKGTQSGILKQAGIKKV</sequence>
<accession>A0A1X1FFU1</accession>
<dbReference type="Proteomes" id="UP000491237">
    <property type="component" value="Unassembled WGS sequence"/>
</dbReference>
<keyword evidence="2" id="KW-1277">Toxin-antitoxin system</keyword>
<evidence type="ECO:0000256" key="7">
    <source>
        <dbReference type="ARBA" id="ARBA00023016"/>
    </source>
</evidence>
<evidence type="ECO:0000256" key="4">
    <source>
        <dbReference type="ARBA" id="ARBA00022759"/>
    </source>
</evidence>
<organism evidence="9 10">
    <name type="scientific">Lentilactobacillus parabuchneri</name>
    <dbReference type="NCBI Taxonomy" id="152331"/>
    <lineage>
        <taxon>Bacteria</taxon>
        <taxon>Bacillati</taxon>
        <taxon>Bacillota</taxon>
        <taxon>Bacilli</taxon>
        <taxon>Lactobacillales</taxon>
        <taxon>Lactobacillaceae</taxon>
        <taxon>Lentilactobacillus</taxon>
    </lineage>
</organism>
<keyword evidence="7" id="KW-0346">Stress response</keyword>
<dbReference type="GO" id="GO:0003729">
    <property type="term" value="F:mRNA binding"/>
    <property type="evidence" value="ECO:0007669"/>
    <property type="project" value="InterPro"/>
</dbReference>
<evidence type="ECO:0000313" key="10">
    <source>
        <dbReference type="Proteomes" id="UP000193009"/>
    </source>
</evidence>
<dbReference type="AlphaFoldDB" id="A0A1X1FFU1"/>